<dbReference type="RefSeq" id="WP_190977711.1">
    <property type="nucleotide sequence ID" value="NZ_CP061568.1"/>
</dbReference>
<accession>A0A7H2QUJ1</accession>
<dbReference type="InterPro" id="IPR027417">
    <property type="entry name" value="P-loop_NTPase"/>
</dbReference>
<name>A0A7H2QUJ1_9GAMM</name>
<sequence>MLKPEHRAKLIDQHWRLNNLYYITNKEGKQVKFKMTLEQLEYFENEWTRNIILKARQLGFTTEMCMIQLDAALFMSDKCALIAHTLHDAKRLFREKVKYAYDRLPHLIKAANPLEIQTKDELVFSKGGSITVSTSFRGGTLDRLHVSEFGKICAKFPDKAREIVTGAFEAVSLKGRITLESTAEGKSGYFYEFCQLAEKLLLLSKKLSPLDWKFFFFSWWKNADYEIEPTEELPQRLVQYFEELEVKHKIKTTPKQRAWYHSKEKTLGEDMKREYPSIPSEAFAQSVEGAYYKNQFKFLYANKRIGVLPSNDHLPVMTFWDLGVSDSMVIWFIRKLSDTCYQVIDYYENSGEGMRHYFKVLKEKGYKYSKHYAPHDIKNRSLMNDGKSRLDIAKEGYVLDDGEKYSVNFEVVPNITVMDGIEQVREILPLCEFDEYKCAEGITHLENYRKEWNDKLGCWKDNPLHDIHSHGADGFRMFAVAMSKKSRVVSQTPIYGLL</sequence>
<dbReference type="EMBL" id="CP061828">
    <property type="protein sequence ID" value="QOD72199.1"/>
    <property type="molecule type" value="Genomic_DNA"/>
</dbReference>
<reference evidence="1 2" key="1">
    <citation type="submission" date="2020-09" db="EMBL/GenBank/DDBJ databases">
        <authorList>
            <person name="Chen F.-J."/>
            <person name="Lee Y.-T."/>
        </authorList>
    </citation>
    <scope>NUCLEOTIDE SEQUENCE [LARGE SCALE GENOMIC DNA]</scope>
    <source>
        <strain evidence="1 2">AS42</strain>
    </source>
</reference>
<reference evidence="2" key="2">
    <citation type="submission" date="2020-10" db="EMBL/GenBank/DDBJ databases">
        <title>Clinical and molecular characterization of Acinetobacter seifertii in Taiwan.</title>
        <authorList>
            <person name="Li L.-H."/>
            <person name="Yang Y.-S."/>
            <person name="Sun J.-R."/>
            <person name="Huang T.-W."/>
            <person name="Huang W.-C."/>
            <person name="Wang Y.-C."/>
            <person name="Kuo T.-H."/>
            <person name="Kuo S.-C."/>
            <person name="Chen T.-L."/>
        </authorList>
    </citation>
    <scope>NUCLEOTIDE SEQUENCE [LARGE SCALE GENOMIC DNA]</scope>
    <source>
        <strain evidence="2">AS42</strain>
    </source>
</reference>
<protein>
    <submittedName>
        <fullName evidence="1">Terminase</fullName>
    </submittedName>
</protein>
<organism evidence="1 2">
    <name type="scientific">Acinetobacter seifertii</name>
    <dbReference type="NCBI Taxonomy" id="1530123"/>
    <lineage>
        <taxon>Bacteria</taxon>
        <taxon>Pseudomonadati</taxon>
        <taxon>Pseudomonadota</taxon>
        <taxon>Gammaproteobacteria</taxon>
        <taxon>Moraxellales</taxon>
        <taxon>Moraxellaceae</taxon>
        <taxon>Acinetobacter</taxon>
        <taxon>Acinetobacter calcoaceticus/baumannii complex</taxon>
    </lineage>
</organism>
<dbReference type="Proteomes" id="UP000516672">
    <property type="component" value="Chromosome"/>
</dbReference>
<evidence type="ECO:0000313" key="1">
    <source>
        <dbReference type="EMBL" id="QOD72199.1"/>
    </source>
</evidence>
<gene>
    <name evidence="1" type="ORF">IC779_14020</name>
</gene>
<evidence type="ECO:0000313" key="2">
    <source>
        <dbReference type="Proteomes" id="UP000516672"/>
    </source>
</evidence>
<dbReference type="AlphaFoldDB" id="A0A7H2QUJ1"/>
<proteinExistence type="predicted"/>
<dbReference type="Gene3D" id="3.40.50.300">
    <property type="entry name" value="P-loop containing nucleotide triphosphate hydrolases"/>
    <property type="match status" value="1"/>
</dbReference>